<evidence type="ECO:0000256" key="5">
    <source>
        <dbReference type="ARBA" id="ARBA00022840"/>
    </source>
</evidence>
<dbReference type="PROSITE" id="PS52040">
    <property type="entry name" value="TOPO_IIA"/>
    <property type="match status" value="1"/>
</dbReference>
<evidence type="ECO:0000256" key="3">
    <source>
        <dbReference type="ARBA" id="ARBA00012895"/>
    </source>
</evidence>
<accession>A0A219YC82</accession>
<evidence type="ECO:0000256" key="7">
    <source>
        <dbReference type="ARBA" id="ARBA00023125"/>
    </source>
</evidence>
<evidence type="ECO:0000259" key="10">
    <source>
        <dbReference type="PROSITE" id="PS52040"/>
    </source>
</evidence>
<dbReference type="Gene3D" id="3.30.1360.40">
    <property type="match status" value="1"/>
</dbReference>
<reference evidence="11 12" key="1">
    <citation type="journal article" date="2017" name="Sci. Rep.">
        <title>Characterization and diversity of phages infecting Aeromonas salmonicida subsp. salmonicida.</title>
        <authorList>
            <person name="Vincent A.T."/>
            <person name="Paquet V.E."/>
            <person name="Bernatchez A."/>
            <person name="Tremblay D.M."/>
            <person name="Moineau S."/>
            <person name="Charette S.J."/>
        </authorList>
    </citation>
    <scope>NUCLEOTIDE SEQUENCE [LARGE SCALE GENOMIC DNA]</scope>
</reference>
<dbReference type="Proteomes" id="UP000225215">
    <property type="component" value="Segment"/>
</dbReference>
<evidence type="ECO:0000256" key="8">
    <source>
        <dbReference type="ARBA" id="ARBA00023235"/>
    </source>
</evidence>
<dbReference type="InterPro" id="IPR050634">
    <property type="entry name" value="DNA_Topoisomerase_II"/>
</dbReference>
<evidence type="ECO:0000256" key="9">
    <source>
        <dbReference type="PROSITE-ProRule" id="PRU01384"/>
    </source>
</evidence>
<dbReference type="SMART" id="SM00434">
    <property type="entry name" value="TOP4c"/>
    <property type="match status" value="1"/>
</dbReference>
<feature type="active site" description="O-(5'-phospho-DNA)-tyrosine intermediate" evidence="9">
    <location>
        <position position="114"/>
    </location>
</feature>
<feature type="domain" description="Topo IIA-type catalytic" evidence="10">
    <location>
        <begin position="29"/>
        <end position="438"/>
    </location>
</feature>
<dbReference type="GO" id="GO:0003918">
    <property type="term" value="F:DNA topoisomerase type II (double strand cut, ATP-hydrolyzing) activity"/>
    <property type="evidence" value="ECO:0007669"/>
    <property type="project" value="UniProtKB-EC"/>
</dbReference>
<dbReference type="Gene3D" id="1.10.268.10">
    <property type="entry name" value="Topoisomerase, domain 3"/>
    <property type="match status" value="1"/>
</dbReference>
<evidence type="ECO:0000256" key="1">
    <source>
        <dbReference type="ARBA" id="ARBA00000185"/>
    </source>
</evidence>
<keyword evidence="8 9" id="KW-0413">Isomerase</keyword>
<keyword evidence="5" id="KW-0067">ATP-binding</keyword>
<dbReference type="GO" id="GO:0000819">
    <property type="term" value="P:sister chromatid segregation"/>
    <property type="evidence" value="ECO:0007669"/>
    <property type="project" value="TreeGrafter"/>
</dbReference>
<dbReference type="SUPFAM" id="SSF56719">
    <property type="entry name" value="Type II DNA topoisomerase"/>
    <property type="match status" value="1"/>
</dbReference>
<dbReference type="EC" id="5.6.2.2" evidence="3"/>
<dbReference type="InterPro" id="IPR013760">
    <property type="entry name" value="Topo_IIA-like_dom_sf"/>
</dbReference>
<evidence type="ECO:0000256" key="6">
    <source>
        <dbReference type="ARBA" id="ARBA00023029"/>
    </source>
</evidence>
<protein>
    <recommendedName>
        <fullName evidence="3">DNA topoisomerase (ATP-hydrolyzing)</fullName>
        <ecNumber evidence="3">5.6.2.2</ecNumber>
    </recommendedName>
</protein>
<dbReference type="GO" id="GO:0003677">
    <property type="term" value="F:DNA binding"/>
    <property type="evidence" value="ECO:0007669"/>
    <property type="project" value="UniProtKB-UniRule"/>
</dbReference>
<dbReference type="InterPro" id="IPR013757">
    <property type="entry name" value="Topo_IIA_A_a_sf"/>
</dbReference>
<evidence type="ECO:0000256" key="2">
    <source>
        <dbReference type="ARBA" id="ARBA00001946"/>
    </source>
</evidence>
<keyword evidence="6 9" id="KW-0799">Topoisomerase</keyword>
<dbReference type="InterPro" id="IPR002205">
    <property type="entry name" value="Topo_IIA_dom_A"/>
</dbReference>
<comment type="cofactor">
    <cofactor evidence="2">
        <name>Mg(2+)</name>
        <dbReference type="ChEBI" id="CHEBI:18420"/>
    </cofactor>
</comment>
<proteinExistence type="predicted"/>
<dbReference type="EMBL" id="KY290955">
    <property type="protein sequence ID" value="APU01552.1"/>
    <property type="molecule type" value="Genomic_DNA"/>
</dbReference>
<dbReference type="Pfam" id="PF00521">
    <property type="entry name" value="DNA_topoisoIV"/>
    <property type="match status" value="1"/>
</dbReference>
<keyword evidence="4" id="KW-0547">Nucleotide-binding</keyword>
<dbReference type="PANTHER" id="PTHR10169:SF38">
    <property type="entry name" value="DNA TOPOISOMERASE 2"/>
    <property type="match status" value="1"/>
</dbReference>
<evidence type="ECO:0000313" key="12">
    <source>
        <dbReference type="Proteomes" id="UP000225215"/>
    </source>
</evidence>
<sequence>MKIVERSISSYIDNEAKEFTFYVIVNRALPSLIDGLKPSQRFVLYSAIKHASADFKKNAYLCGVLSDYGYPHGETSAFDVASKMATEYANNYPVLEGRGNFGSRANRDAAEPRYIFCKLNSNFHDIFKDEDLLLDNEIVSYSIPKFYLPVIPFVLLNGVKGIASAYATNIPPHDIHSVIDECVKYVKTGKCDNPKVKYPSFIGKVNTPDNEQWTNEGVYELQGKTKLTIKEIPFSYDRIKYVSILNKLIDSDQIVGYDEIEGEGDFTFRVTLKRDFDTSHENIMTKFDLRENINPNLVTIGPYSNMVTQEMDLRIYKHSRELIADFINYRLPIVDQRIQNMIDVITKKIPELKARVEFIRLARDGKVNFNQPKKAMIKQVEGLMEPELAIFSDKVVGMPIFNMTDDEIARLNKEYEQAISDLDYWKNTNSKKEYLKDLSTLKNGLKKNDI</sequence>
<name>A0A219YC82_9CAUD</name>
<dbReference type="PANTHER" id="PTHR10169">
    <property type="entry name" value="DNA TOPOISOMERASE/GYRASE"/>
    <property type="match status" value="1"/>
</dbReference>
<dbReference type="GO" id="GO:0005524">
    <property type="term" value="F:ATP binding"/>
    <property type="evidence" value="ECO:0007669"/>
    <property type="project" value="UniProtKB-KW"/>
</dbReference>
<organism evidence="11 12">
    <name type="scientific">Aeromonas phage 65.2</name>
    <dbReference type="NCBI Taxonomy" id="1932896"/>
    <lineage>
        <taxon>Viruses</taxon>
        <taxon>Duplodnaviria</taxon>
        <taxon>Heunggongvirae</taxon>
        <taxon>Uroviricota</taxon>
        <taxon>Caudoviricetes</taxon>
        <taxon>Pantevenvirales</taxon>
        <taxon>Straboviridae</taxon>
        <taxon>Emmerichvirinae</taxon>
        <taxon>Ishigurovirus</taxon>
        <taxon>Ishigurovirus osborne</taxon>
    </lineage>
</organism>
<evidence type="ECO:0000256" key="4">
    <source>
        <dbReference type="ARBA" id="ARBA00022741"/>
    </source>
</evidence>
<dbReference type="Gene3D" id="3.90.199.10">
    <property type="entry name" value="Topoisomerase II, domain 5"/>
    <property type="match status" value="1"/>
</dbReference>
<comment type="catalytic activity">
    <reaction evidence="1 9">
        <text>ATP-dependent breakage, passage and rejoining of double-stranded DNA.</text>
        <dbReference type="EC" id="5.6.2.2"/>
    </reaction>
</comment>
<evidence type="ECO:0000313" key="11">
    <source>
        <dbReference type="EMBL" id="APU01552.1"/>
    </source>
</evidence>
<dbReference type="InterPro" id="IPR013758">
    <property type="entry name" value="Topo_IIA_A/C_ab"/>
</dbReference>
<keyword evidence="7 9" id="KW-0238">DNA-binding</keyword>
<dbReference type="GO" id="GO:0006265">
    <property type="term" value="P:DNA topological change"/>
    <property type="evidence" value="ECO:0007669"/>
    <property type="project" value="UniProtKB-UniRule"/>
</dbReference>